<dbReference type="Gene3D" id="3.40.1350.10">
    <property type="match status" value="1"/>
</dbReference>
<proteinExistence type="predicted"/>
<dbReference type="PANTHER" id="PTHR30015">
    <property type="entry name" value="MRR RESTRICTION SYSTEM PROTEIN"/>
    <property type="match status" value="1"/>
</dbReference>
<feature type="region of interest" description="Disordered" evidence="1">
    <location>
        <begin position="1"/>
        <end position="27"/>
    </location>
</feature>
<dbReference type="SUPFAM" id="SSF52980">
    <property type="entry name" value="Restriction endonuclease-like"/>
    <property type="match status" value="1"/>
</dbReference>
<feature type="transmembrane region" description="Helical" evidence="2">
    <location>
        <begin position="30"/>
        <end position="51"/>
    </location>
</feature>
<dbReference type="Proteomes" id="UP000238413">
    <property type="component" value="Chromosome"/>
</dbReference>
<keyword evidence="2" id="KW-0812">Transmembrane</keyword>
<sequence length="236" mass="25485">MVSRRPPVRRTRNSPKRASTPTKPRGPQPLVLTIAAAAGVGFCGAVGQWLLGSWWLLAVLAVVVGAAGGFWLTQWAVGARWERVHVRRLRYRLPQLDGLHHEDFEFAVRDLMRRDGCADAVQVGGAGDNGADVTATDPLGRRWVIQCKHRQDGASGSPVGTPDLHVLNGTGRQLHGGDVVVLVTNGRFTSGCAPLAKSQKLHLVDRGTLAEWAGGSRPLWELLQRLPLPGKRSALS</sequence>
<feature type="domain" description="Restriction endonuclease type IV Mrr" evidence="3">
    <location>
        <begin position="97"/>
        <end position="212"/>
    </location>
</feature>
<dbReference type="EMBL" id="CP026652">
    <property type="protein sequence ID" value="AVH57501.1"/>
    <property type="molecule type" value="Genomic_DNA"/>
</dbReference>
<organism evidence="4 5">
    <name type="scientific">Streptomyces dengpaensis</name>
    <dbReference type="NCBI Taxonomy" id="2049881"/>
    <lineage>
        <taxon>Bacteria</taxon>
        <taxon>Bacillati</taxon>
        <taxon>Actinomycetota</taxon>
        <taxon>Actinomycetes</taxon>
        <taxon>Kitasatosporales</taxon>
        <taxon>Streptomycetaceae</taxon>
        <taxon>Streptomyces</taxon>
    </lineage>
</organism>
<evidence type="ECO:0000256" key="1">
    <source>
        <dbReference type="SAM" id="MobiDB-lite"/>
    </source>
</evidence>
<dbReference type="InterPro" id="IPR011856">
    <property type="entry name" value="tRNA_endonuc-like_dom_sf"/>
</dbReference>
<evidence type="ECO:0000313" key="5">
    <source>
        <dbReference type="Proteomes" id="UP000238413"/>
    </source>
</evidence>
<dbReference type="RefSeq" id="WP_099505913.1">
    <property type="nucleotide sequence ID" value="NZ_CP026652.1"/>
</dbReference>
<accession>A0ABN5I3C9</accession>
<keyword evidence="5" id="KW-1185">Reference proteome</keyword>
<evidence type="ECO:0000259" key="3">
    <source>
        <dbReference type="Pfam" id="PF04471"/>
    </source>
</evidence>
<keyword evidence="4" id="KW-0255">Endonuclease</keyword>
<dbReference type="Pfam" id="PF04471">
    <property type="entry name" value="Mrr_cat"/>
    <property type="match status" value="1"/>
</dbReference>
<dbReference type="PANTHER" id="PTHR30015:SF6">
    <property type="entry name" value="SLL1429 PROTEIN"/>
    <property type="match status" value="1"/>
</dbReference>
<name>A0ABN5I3C9_9ACTN</name>
<feature type="transmembrane region" description="Helical" evidence="2">
    <location>
        <begin position="57"/>
        <end position="78"/>
    </location>
</feature>
<reference evidence="4 5" key="1">
    <citation type="submission" date="2018-02" db="EMBL/GenBank/DDBJ databases">
        <title>Complete genome sequence of Streptomyces dengpaensis, the producer of angucyclines.</title>
        <authorList>
            <person name="Yumei L."/>
        </authorList>
    </citation>
    <scope>NUCLEOTIDE SEQUENCE [LARGE SCALE GENOMIC DNA]</scope>
    <source>
        <strain evidence="4 5">XZHG99</strain>
    </source>
</reference>
<keyword evidence="4" id="KW-0378">Hydrolase</keyword>
<dbReference type="InterPro" id="IPR052906">
    <property type="entry name" value="Type_IV_Methyl-Rstrct_Enzyme"/>
</dbReference>
<evidence type="ECO:0000256" key="2">
    <source>
        <dbReference type="SAM" id="Phobius"/>
    </source>
</evidence>
<gene>
    <name evidence="4" type="ORF">C4B68_18890</name>
</gene>
<keyword evidence="4" id="KW-0540">Nuclease</keyword>
<dbReference type="GO" id="GO:0004519">
    <property type="term" value="F:endonuclease activity"/>
    <property type="evidence" value="ECO:0007669"/>
    <property type="project" value="UniProtKB-KW"/>
</dbReference>
<protein>
    <submittedName>
        <fullName evidence="4">Restriction endonuclease</fullName>
    </submittedName>
</protein>
<keyword evidence="2" id="KW-0472">Membrane</keyword>
<feature type="compositionally biased region" description="Basic residues" evidence="1">
    <location>
        <begin position="1"/>
        <end position="15"/>
    </location>
</feature>
<dbReference type="InterPro" id="IPR007560">
    <property type="entry name" value="Restrct_endonuc_IV_Mrr"/>
</dbReference>
<keyword evidence="2" id="KW-1133">Transmembrane helix</keyword>
<evidence type="ECO:0000313" key="4">
    <source>
        <dbReference type="EMBL" id="AVH57501.1"/>
    </source>
</evidence>
<dbReference type="InterPro" id="IPR011335">
    <property type="entry name" value="Restrct_endonuc-II-like"/>
</dbReference>